<feature type="domain" description="Metallo-beta-lactamase" evidence="6">
    <location>
        <begin position="97"/>
        <end position="307"/>
    </location>
</feature>
<evidence type="ECO:0000313" key="7">
    <source>
        <dbReference type="EMBL" id="MCK8786775.1"/>
    </source>
</evidence>
<evidence type="ECO:0000256" key="5">
    <source>
        <dbReference type="SAM" id="SignalP"/>
    </source>
</evidence>
<comment type="caution">
    <text evidence="7">The sequence shown here is derived from an EMBL/GenBank/DDBJ whole genome shotgun (WGS) entry which is preliminary data.</text>
</comment>
<reference evidence="7" key="1">
    <citation type="submission" date="2022-04" db="EMBL/GenBank/DDBJ databases">
        <title>Roseomonas acroporae sp. nov., isolated from coral Acropora digitifera.</title>
        <authorList>
            <person name="Sun H."/>
        </authorList>
    </citation>
    <scope>NUCLEOTIDE SEQUENCE</scope>
    <source>
        <strain evidence="7">NAR14</strain>
    </source>
</reference>
<keyword evidence="4" id="KW-0862">Zinc</keyword>
<dbReference type="Pfam" id="PF00753">
    <property type="entry name" value="Lactamase_B"/>
    <property type="match status" value="1"/>
</dbReference>
<dbReference type="PANTHER" id="PTHR42978">
    <property type="entry name" value="QUORUM-QUENCHING LACTONASE YTNP-RELATED-RELATED"/>
    <property type="match status" value="1"/>
</dbReference>
<dbReference type="InterPro" id="IPR051013">
    <property type="entry name" value="MBL_superfamily_lactonases"/>
</dbReference>
<evidence type="ECO:0000256" key="2">
    <source>
        <dbReference type="ARBA" id="ARBA00022723"/>
    </source>
</evidence>
<dbReference type="RefSeq" id="WP_248668889.1">
    <property type="nucleotide sequence ID" value="NZ_JALPRX010000095.1"/>
</dbReference>
<dbReference type="PANTHER" id="PTHR42978:SF6">
    <property type="entry name" value="QUORUM-QUENCHING LACTONASE YTNP-RELATED"/>
    <property type="match status" value="1"/>
</dbReference>
<feature type="signal peptide" evidence="5">
    <location>
        <begin position="1"/>
        <end position="27"/>
    </location>
</feature>
<evidence type="ECO:0000256" key="3">
    <source>
        <dbReference type="ARBA" id="ARBA00022801"/>
    </source>
</evidence>
<dbReference type="EMBL" id="JALPRX010000095">
    <property type="protein sequence ID" value="MCK8786775.1"/>
    <property type="molecule type" value="Genomic_DNA"/>
</dbReference>
<keyword evidence="5" id="KW-0732">Signal</keyword>
<evidence type="ECO:0000256" key="4">
    <source>
        <dbReference type="ARBA" id="ARBA00022833"/>
    </source>
</evidence>
<keyword evidence="3" id="KW-0378">Hydrolase</keyword>
<dbReference type="CDD" id="cd07720">
    <property type="entry name" value="OPHC2-like_MBL-fold"/>
    <property type="match status" value="1"/>
</dbReference>
<evidence type="ECO:0000313" key="8">
    <source>
        <dbReference type="Proteomes" id="UP001139516"/>
    </source>
</evidence>
<dbReference type="Proteomes" id="UP001139516">
    <property type="component" value="Unassembled WGS sequence"/>
</dbReference>
<dbReference type="InterPro" id="IPR036866">
    <property type="entry name" value="RibonucZ/Hydroxyglut_hydro"/>
</dbReference>
<dbReference type="SMART" id="SM00849">
    <property type="entry name" value="Lactamase_B"/>
    <property type="match status" value="1"/>
</dbReference>
<dbReference type="AlphaFoldDB" id="A0A9X1YBP4"/>
<dbReference type="GO" id="GO:0016787">
    <property type="term" value="F:hydrolase activity"/>
    <property type="evidence" value="ECO:0007669"/>
    <property type="project" value="UniProtKB-KW"/>
</dbReference>
<accession>A0A9X1YBP4</accession>
<dbReference type="Gene3D" id="3.60.15.10">
    <property type="entry name" value="Ribonuclease Z/Hydroxyacylglutathione hydrolase-like"/>
    <property type="match status" value="1"/>
</dbReference>
<protein>
    <submittedName>
        <fullName evidence="7">MBL fold metallo-hydrolase</fullName>
    </submittedName>
</protein>
<dbReference type="InterPro" id="IPR006311">
    <property type="entry name" value="TAT_signal"/>
</dbReference>
<comment type="similarity">
    <text evidence="1">Belongs to the metallo-beta-lactamase superfamily.</text>
</comment>
<sequence>MPSISRRALLGASAAAVGLSLLPPGLATGVAEARAPMREDLPPAWYRFRIGDYQATVISDGRLPLGKPEPAFPASPPEQINALMRGAFLPTDAANLEQNALVLNTGSQLILFDTGMGESMGPASQMFGPTTGRLIRNMRAAGIQPEQIDLVVLTHAHCDHCWALVDAQGNRNFPNAQVAITETDLKFWTDDANKRGPEFMTAFIDGAKKNLGAYRDRMVMVRDGQEVAPGVLALASPGHTLGHSCYAITSNGRTVVNTGDLAHHHVLLLRQPLWEFSFDTDPKLSARTRARMLDRLATDRTAVLSYHFPWPGLGHVARAGEGYDWIQAPMDVTEVSQL</sequence>
<dbReference type="InterPro" id="IPR001279">
    <property type="entry name" value="Metallo-B-lactamas"/>
</dbReference>
<dbReference type="PROSITE" id="PS51318">
    <property type="entry name" value="TAT"/>
    <property type="match status" value="1"/>
</dbReference>
<keyword evidence="2" id="KW-0479">Metal-binding</keyword>
<dbReference type="SUPFAM" id="SSF56281">
    <property type="entry name" value="Metallo-hydrolase/oxidoreductase"/>
    <property type="match status" value="1"/>
</dbReference>
<feature type="chain" id="PRO_5040989736" evidence="5">
    <location>
        <begin position="28"/>
        <end position="338"/>
    </location>
</feature>
<dbReference type="GO" id="GO:0046872">
    <property type="term" value="F:metal ion binding"/>
    <property type="evidence" value="ECO:0007669"/>
    <property type="project" value="UniProtKB-KW"/>
</dbReference>
<proteinExistence type="inferred from homology"/>
<keyword evidence="8" id="KW-1185">Reference proteome</keyword>
<evidence type="ECO:0000256" key="1">
    <source>
        <dbReference type="ARBA" id="ARBA00007749"/>
    </source>
</evidence>
<organism evidence="7 8">
    <name type="scientific">Roseomonas acroporae</name>
    <dbReference type="NCBI Taxonomy" id="2937791"/>
    <lineage>
        <taxon>Bacteria</taxon>
        <taxon>Pseudomonadati</taxon>
        <taxon>Pseudomonadota</taxon>
        <taxon>Alphaproteobacteria</taxon>
        <taxon>Acetobacterales</taxon>
        <taxon>Roseomonadaceae</taxon>
        <taxon>Roseomonas</taxon>
    </lineage>
</organism>
<name>A0A9X1YBP4_9PROT</name>
<evidence type="ECO:0000259" key="6">
    <source>
        <dbReference type="SMART" id="SM00849"/>
    </source>
</evidence>
<gene>
    <name evidence="7" type="ORF">M0638_20595</name>
</gene>